<dbReference type="PANTHER" id="PTHR47574:SF3">
    <property type="entry name" value="CAPPING PROTEIN-INHIBITING REGULATOR OF ACTIN DYNAMICS"/>
    <property type="match status" value="1"/>
</dbReference>
<reference evidence="2" key="1">
    <citation type="submission" date="2025-08" db="UniProtKB">
        <authorList>
            <consortium name="Ensembl"/>
        </authorList>
    </citation>
    <scope>IDENTIFICATION</scope>
</reference>
<keyword evidence="3" id="KW-1185">Reference proteome</keyword>
<dbReference type="Ensembl" id="ENSMMST00000036165.1">
    <property type="protein sequence ID" value="ENSMMSP00000032949.1"/>
    <property type="gene ID" value="ENSMMSG00000024317.1"/>
</dbReference>
<feature type="compositionally biased region" description="Basic and acidic residues" evidence="1">
    <location>
        <begin position="59"/>
        <end position="68"/>
    </location>
</feature>
<dbReference type="GO" id="GO:0030277">
    <property type="term" value="P:maintenance of gastrointestinal epithelium"/>
    <property type="evidence" value="ECO:0007669"/>
    <property type="project" value="TreeGrafter"/>
</dbReference>
<name>A0A8C6G3Q5_MOSMO</name>
<dbReference type="GeneTree" id="ENSGT00960000187690"/>
<proteinExistence type="predicted"/>
<evidence type="ECO:0000313" key="2">
    <source>
        <dbReference type="Ensembl" id="ENSMMSP00000032949.1"/>
    </source>
</evidence>
<accession>A0A8C6G3Q5</accession>
<feature type="region of interest" description="Disordered" evidence="1">
    <location>
        <begin position="44"/>
        <end position="68"/>
    </location>
</feature>
<sequence>MGTRAFSHDSIFIPDGGAESEQTVQAMSQDNILGKVKTLQVRQLEGQRHRKGEGGGHGGKWERSLAWP</sequence>
<dbReference type="InterPro" id="IPR052853">
    <property type="entry name" value="Actin_dynamics_regulator"/>
</dbReference>
<dbReference type="Proteomes" id="UP000694544">
    <property type="component" value="Unplaced"/>
</dbReference>
<dbReference type="PANTHER" id="PTHR47574">
    <property type="entry name" value="CANCER-RELATED REGULATOR OF ACTIN DYNAMICS"/>
    <property type="match status" value="1"/>
</dbReference>
<reference evidence="2" key="2">
    <citation type="submission" date="2025-09" db="UniProtKB">
        <authorList>
            <consortium name="Ensembl"/>
        </authorList>
    </citation>
    <scope>IDENTIFICATION</scope>
</reference>
<evidence type="ECO:0000256" key="1">
    <source>
        <dbReference type="SAM" id="MobiDB-lite"/>
    </source>
</evidence>
<evidence type="ECO:0000313" key="3">
    <source>
        <dbReference type="Proteomes" id="UP000694544"/>
    </source>
</evidence>
<dbReference type="AlphaFoldDB" id="A0A8C6G3Q5"/>
<dbReference type="GO" id="GO:2000813">
    <property type="term" value="P:negative regulation of barbed-end actin filament capping"/>
    <property type="evidence" value="ECO:0007669"/>
    <property type="project" value="TreeGrafter"/>
</dbReference>
<protein>
    <submittedName>
        <fullName evidence="2">Uncharacterized protein</fullName>
    </submittedName>
</protein>
<organism evidence="2 3">
    <name type="scientific">Moschus moschiferus</name>
    <name type="common">Siberian musk deer</name>
    <name type="synonym">Moschus sibiricus</name>
    <dbReference type="NCBI Taxonomy" id="68415"/>
    <lineage>
        <taxon>Eukaryota</taxon>
        <taxon>Metazoa</taxon>
        <taxon>Chordata</taxon>
        <taxon>Craniata</taxon>
        <taxon>Vertebrata</taxon>
        <taxon>Euteleostomi</taxon>
        <taxon>Mammalia</taxon>
        <taxon>Eutheria</taxon>
        <taxon>Laurasiatheria</taxon>
        <taxon>Artiodactyla</taxon>
        <taxon>Ruminantia</taxon>
        <taxon>Pecora</taxon>
        <taxon>Moschidae</taxon>
        <taxon>Moschus</taxon>
    </lineage>
</organism>